<reference evidence="1 2" key="1">
    <citation type="submission" date="2020-08" db="EMBL/GenBank/DDBJ databases">
        <title>Genomic Encyclopedia of Type Strains, Phase IV (KMG-IV): sequencing the most valuable type-strain genomes for metagenomic binning, comparative biology and taxonomic classification.</title>
        <authorList>
            <person name="Goeker M."/>
        </authorList>
    </citation>
    <scope>NUCLEOTIDE SEQUENCE [LARGE SCALE GENOMIC DNA]</scope>
    <source>
        <strain evidence="1 2">YC6723</strain>
    </source>
</reference>
<name>A0A840F4V6_9SPHN</name>
<organism evidence="1 2">
    <name type="scientific">Sphingomonas jinjuensis</name>
    <dbReference type="NCBI Taxonomy" id="535907"/>
    <lineage>
        <taxon>Bacteria</taxon>
        <taxon>Pseudomonadati</taxon>
        <taxon>Pseudomonadota</taxon>
        <taxon>Alphaproteobacteria</taxon>
        <taxon>Sphingomonadales</taxon>
        <taxon>Sphingomonadaceae</taxon>
        <taxon>Sphingomonas</taxon>
    </lineage>
</organism>
<dbReference type="AlphaFoldDB" id="A0A840F4V6"/>
<dbReference type="Proteomes" id="UP000529795">
    <property type="component" value="Unassembled WGS sequence"/>
</dbReference>
<evidence type="ECO:0000313" key="1">
    <source>
        <dbReference type="EMBL" id="MBB4152920.1"/>
    </source>
</evidence>
<protein>
    <submittedName>
        <fullName evidence="1">Uncharacterized protein</fullName>
    </submittedName>
</protein>
<proteinExistence type="predicted"/>
<dbReference type="Pfam" id="PF19749">
    <property type="entry name" value="DUF6236"/>
    <property type="match status" value="1"/>
</dbReference>
<evidence type="ECO:0000313" key="2">
    <source>
        <dbReference type="Proteomes" id="UP000529795"/>
    </source>
</evidence>
<dbReference type="InterPro" id="IPR046203">
    <property type="entry name" value="DUF6236"/>
</dbReference>
<keyword evidence="2" id="KW-1185">Reference proteome</keyword>
<sequence>MELEHFHQVYYNQDDTERLTVARATLFDALQRSEPNRWTLAAGLQSPRLSNDHLIDGNGTVIELAKILPMPEGTVPLDDILRFREDRRDELRELRINLIRLYDRITEGSDFLKAAEMQDFLSKVEAYKRVLGERGFKAVLTSLRANISSALQSAGEQAVSGWATGSEKHQIVAGAVTSFVTSMVGAAFRGQSATPVPFQVLTEFHRELPWMPE</sequence>
<accession>A0A840F4V6</accession>
<comment type="caution">
    <text evidence="1">The sequence shown here is derived from an EMBL/GenBank/DDBJ whole genome shotgun (WGS) entry which is preliminary data.</text>
</comment>
<dbReference type="EMBL" id="JACIEV010000002">
    <property type="protein sequence ID" value="MBB4152920.1"/>
    <property type="molecule type" value="Genomic_DNA"/>
</dbReference>
<gene>
    <name evidence="1" type="ORF">GGQ80_000808</name>
</gene>